<name>A0A1M6N7N1_9BACT</name>
<dbReference type="STRING" id="1123071.SAMN02745181_2766"/>
<sequence length="146" mass="16145">MQTQPMPELPTDREHLRVLVIVHYIYAGLAGVGLLFLVGHYLMMRFVFSMAQSEAAAQGNLRAPDLSAVTSLFAVFYLIFGLIICGKMVLNILSARAMSQRKSRVLSLVTAGMNCLAMPLGTILGVFTFVVLCRDSVKTNSYREIR</sequence>
<protein>
    <submittedName>
        <fullName evidence="2">Uncharacterized protein</fullName>
    </submittedName>
</protein>
<accession>A0A1M6N7N1</accession>
<reference evidence="2 3" key="1">
    <citation type="submission" date="2016-11" db="EMBL/GenBank/DDBJ databases">
        <authorList>
            <person name="Jaros S."/>
            <person name="Januszkiewicz K."/>
            <person name="Wedrychowicz H."/>
        </authorList>
    </citation>
    <scope>NUCLEOTIDE SEQUENCE [LARGE SCALE GENOMIC DNA]</scope>
    <source>
        <strain evidence="2 3">DSM 18772</strain>
    </source>
</reference>
<dbReference type="Proteomes" id="UP000184510">
    <property type="component" value="Unassembled WGS sequence"/>
</dbReference>
<dbReference type="EMBL" id="FQYR01000005">
    <property type="protein sequence ID" value="SHJ91748.1"/>
    <property type="molecule type" value="Genomic_DNA"/>
</dbReference>
<gene>
    <name evidence="2" type="ORF">SAMN02745181_2766</name>
</gene>
<dbReference type="AlphaFoldDB" id="A0A1M6N7N1"/>
<dbReference type="InParanoid" id="A0A1M6N7N1"/>
<organism evidence="2 3">
    <name type="scientific">Rubritalea squalenifaciens DSM 18772</name>
    <dbReference type="NCBI Taxonomy" id="1123071"/>
    <lineage>
        <taxon>Bacteria</taxon>
        <taxon>Pseudomonadati</taxon>
        <taxon>Verrucomicrobiota</taxon>
        <taxon>Verrucomicrobiia</taxon>
        <taxon>Verrucomicrobiales</taxon>
        <taxon>Rubritaleaceae</taxon>
        <taxon>Rubritalea</taxon>
    </lineage>
</organism>
<evidence type="ECO:0000256" key="1">
    <source>
        <dbReference type="SAM" id="Phobius"/>
    </source>
</evidence>
<evidence type="ECO:0000313" key="2">
    <source>
        <dbReference type="EMBL" id="SHJ91748.1"/>
    </source>
</evidence>
<keyword evidence="1" id="KW-0812">Transmembrane</keyword>
<keyword evidence="1" id="KW-1133">Transmembrane helix</keyword>
<feature type="transmembrane region" description="Helical" evidence="1">
    <location>
        <begin position="21"/>
        <end position="43"/>
    </location>
</feature>
<feature type="transmembrane region" description="Helical" evidence="1">
    <location>
        <begin position="105"/>
        <end position="132"/>
    </location>
</feature>
<feature type="transmembrane region" description="Helical" evidence="1">
    <location>
        <begin position="72"/>
        <end position="93"/>
    </location>
</feature>
<proteinExistence type="predicted"/>
<evidence type="ECO:0000313" key="3">
    <source>
        <dbReference type="Proteomes" id="UP000184510"/>
    </source>
</evidence>
<keyword evidence="3" id="KW-1185">Reference proteome</keyword>
<keyword evidence="1" id="KW-0472">Membrane</keyword>